<keyword evidence="2" id="KW-1185">Reference proteome</keyword>
<sequence length="242" mass="27818">MPLSRRARVLLAVAVAGIIATATILTAPMHSWGTQFHLPTPAARTPGSDAALLEKLAIIFPVNENTDMQFYRNTWMRDYLYPVCDWPGDECKIVCNEQSTYETLDKKTFCFARAMKKYRDKEFFIKIDDDALVDKGYILGLVRNYTGWDKPVYISDHQRYGDGDNPSVDGVLYGNGKFYMFNRKLVDCVDVNLKYEGHRIEDAIFGAMVRSGCGEPNVEYVVENDDYIWHKTYKNKNKYIDL</sequence>
<evidence type="ECO:0000313" key="2">
    <source>
        <dbReference type="Proteomes" id="UP001140234"/>
    </source>
</evidence>
<feature type="non-terminal residue" evidence="1">
    <location>
        <position position="242"/>
    </location>
</feature>
<dbReference type="Proteomes" id="UP001140234">
    <property type="component" value="Unassembled WGS sequence"/>
</dbReference>
<dbReference type="EMBL" id="JANBUJ010002872">
    <property type="protein sequence ID" value="KAJ2762869.1"/>
    <property type="molecule type" value="Genomic_DNA"/>
</dbReference>
<evidence type="ECO:0000313" key="1">
    <source>
        <dbReference type="EMBL" id="KAJ2762869.1"/>
    </source>
</evidence>
<organism evidence="1 2">
    <name type="scientific">Coemansia nantahalensis</name>
    <dbReference type="NCBI Taxonomy" id="2789366"/>
    <lineage>
        <taxon>Eukaryota</taxon>
        <taxon>Fungi</taxon>
        <taxon>Fungi incertae sedis</taxon>
        <taxon>Zoopagomycota</taxon>
        <taxon>Kickxellomycotina</taxon>
        <taxon>Kickxellomycetes</taxon>
        <taxon>Kickxellales</taxon>
        <taxon>Kickxellaceae</taxon>
        <taxon>Coemansia</taxon>
    </lineage>
</organism>
<name>A0ACC1JLZ2_9FUNG</name>
<accession>A0ACC1JLZ2</accession>
<gene>
    <name evidence="1" type="ORF">IWQ57_005698</name>
</gene>
<comment type="caution">
    <text evidence="1">The sequence shown here is derived from an EMBL/GenBank/DDBJ whole genome shotgun (WGS) entry which is preliminary data.</text>
</comment>
<protein>
    <submittedName>
        <fullName evidence="1">Uncharacterized protein</fullName>
    </submittedName>
</protein>
<proteinExistence type="predicted"/>
<reference evidence="1" key="1">
    <citation type="submission" date="2022-07" db="EMBL/GenBank/DDBJ databases">
        <title>Phylogenomic reconstructions and comparative analyses of Kickxellomycotina fungi.</title>
        <authorList>
            <person name="Reynolds N.K."/>
            <person name="Stajich J.E."/>
            <person name="Barry K."/>
            <person name="Grigoriev I.V."/>
            <person name="Crous P."/>
            <person name="Smith M.E."/>
        </authorList>
    </citation>
    <scope>NUCLEOTIDE SEQUENCE</scope>
    <source>
        <strain evidence="1">CBS 109366</strain>
    </source>
</reference>